<sequence>MGNYLDSRDAFTTYTEVFKSPYFVDKSAILETLIPRIGTTEKFVCVTRPRRFGKSIMANMIAAFFSRGCDSRDIFSRLDIAGMSAYTEHINRYPVISISFNRLPKRCVSFDAYISRIEQKLTADLMEIYPQAGIDPDDAVWDILKSVYNTDPTARFIFVLDEWDFIFHRDFITENDKKAYIDFLSNLLKDQPYVDFAYMTGILPVAKYSSGSELNMFLEYTMASEEMFCSDFGFTESEVALLYEKFLQRQKNSEVTREGLKLWYDGYCTKSGERVYNPRSVVASLTNNNLGNYWTSAGPYDEIYYYIRHNTAAVRDDLARMISGTPVPAKVREYAATSMSLTNKDEIFSAMVVYGFLSFENGCVQIPNRELMEKFKDMLQKEASLGYIYELAGQSERMLRATLAKDTETMQQILEFAHNTEVPLLNYNHETDLAAVVNLVYLAARDSYRIEREDKAGIGYVDFIFYPETDKMADGIILELKVDHTADEALQQIKNKKYALKFEGKLGERPKYTGRILGVGIAYNKKTKVHTCKMEVLRDAL</sequence>
<reference evidence="2 3" key="1">
    <citation type="submission" date="2019-07" db="EMBL/GenBank/DDBJ databases">
        <title>Draft genome sequences of 15 bacterial species constituting the stable defined intestinal microbiota of the GM15 gnotobiotic mouse model.</title>
        <authorList>
            <person name="Elie C."/>
            <person name="Mathieu A."/>
            <person name="Saliou A."/>
            <person name="Darnaud M."/>
            <person name="Leulier F."/>
            <person name="Tamellini A."/>
        </authorList>
    </citation>
    <scope>NUCLEOTIDE SEQUENCE [LARGE SCALE GENOMIC DNA]</scope>
    <source>
        <strain evidence="3">ASF 502</strain>
    </source>
</reference>
<dbReference type="RefSeq" id="WP_004074633.1">
    <property type="nucleotide sequence ID" value="NZ_VIRB01000112.1"/>
</dbReference>
<proteinExistence type="predicted"/>
<dbReference type="PANTHER" id="PTHR34825:SF1">
    <property type="entry name" value="AAA-ATPASE-LIKE DOMAIN-CONTAINING PROTEIN"/>
    <property type="match status" value="1"/>
</dbReference>
<dbReference type="PANTHER" id="PTHR34825">
    <property type="entry name" value="CONSERVED PROTEIN, WITH A WEAK D-GALACTARATE DEHYDRATASE/ALTRONATE HYDROLASE DOMAIN"/>
    <property type="match status" value="1"/>
</dbReference>
<dbReference type="OrthoDB" id="1650748at2"/>
<protein>
    <recommendedName>
        <fullName evidence="1">AAA-ATPase-like domain-containing protein</fullName>
    </recommendedName>
</protein>
<dbReference type="EMBL" id="VIRB01000112">
    <property type="protein sequence ID" value="NDO70625.1"/>
    <property type="molecule type" value="Genomic_DNA"/>
</dbReference>
<evidence type="ECO:0000313" key="3">
    <source>
        <dbReference type="Proteomes" id="UP000474104"/>
    </source>
</evidence>
<evidence type="ECO:0000313" key="2">
    <source>
        <dbReference type="EMBL" id="NDO70625.1"/>
    </source>
</evidence>
<evidence type="ECO:0000259" key="1">
    <source>
        <dbReference type="Pfam" id="PF09820"/>
    </source>
</evidence>
<dbReference type="AlphaFoldDB" id="A0A9X5CA97"/>
<comment type="caution">
    <text evidence="2">The sequence shown here is derived from an EMBL/GenBank/DDBJ whole genome shotgun (WGS) entry which is preliminary data.</text>
</comment>
<dbReference type="InterPro" id="IPR012547">
    <property type="entry name" value="PDDEXK_9"/>
</dbReference>
<gene>
    <name evidence="2" type="ORF">FMM80_19025</name>
</gene>
<dbReference type="InterPro" id="IPR018631">
    <property type="entry name" value="AAA-ATPase-like_dom"/>
</dbReference>
<accession>A0A9X5CA97</accession>
<organism evidence="2 3">
    <name type="scientific">Schaedlerella arabinosiphila</name>
    <dbReference type="NCBI Taxonomy" id="2044587"/>
    <lineage>
        <taxon>Bacteria</taxon>
        <taxon>Bacillati</taxon>
        <taxon>Bacillota</taxon>
        <taxon>Clostridia</taxon>
        <taxon>Lachnospirales</taxon>
        <taxon>Lachnospiraceae</taxon>
        <taxon>Schaedlerella</taxon>
    </lineage>
</organism>
<dbReference type="Proteomes" id="UP000474104">
    <property type="component" value="Unassembled WGS sequence"/>
</dbReference>
<dbReference type="Pfam" id="PF09820">
    <property type="entry name" value="AAA-ATPase_like"/>
    <property type="match status" value="1"/>
</dbReference>
<name>A0A9X5CA97_9FIRM</name>
<feature type="domain" description="AAA-ATPase-like" evidence="1">
    <location>
        <begin position="20"/>
        <end position="208"/>
    </location>
</feature>
<dbReference type="Pfam" id="PF08011">
    <property type="entry name" value="PDDEXK_9"/>
    <property type="match status" value="1"/>
</dbReference>